<evidence type="ECO:0000313" key="6">
    <source>
        <dbReference type="Proteomes" id="UP000004754"/>
    </source>
</evidence>
<dbReference type="RefSeq" id="WP_006598955.1">
    <property type="nucleotide sequence ID" value="NZ_GL622359.1"/>
</dbReference>
<keyword evidence="2" id="KW-0238">DNA-binding</keyword>
<dbReference type="EMBL" id="AEQN01000021">
    <property type="protein sequence ID" value="EFV01370.1"/>
    <property type="molecule type" value="Genomic_DNA"/>
</dbReference>
<dbReference type="SUPFAM" id="SSF48008">
    <property type="entry name" value="GntR ligand-binding domain-like"/>
    <property type="match status" value="1"/>
</dbReference>
<evidence type="ECO:0000256" key="3">
    <source>
        <dbReference type="ARBA" id="ARBA00023163"/>
    </source>
</evidence>
<name>E6MHP8_9FIRM</name>
<dbReference type="InterPro" id="IPR036388">
    <property type="entry name" value="WH-like_DNA-bd_sf"/>
</dbReference>
<protein>
    <submittedName>
        <fullName evidence="5">FCD domain protein</fullName>
    </submittedName>
</protein>
<dbReference type="PRINTS" id="PR00035">
    <property type="entry name" value="HTHGNTR"/>
</dbReference>
<evidence type="ECO:0000256" key="1">
    <source>
        <dbReference type="ARBA" id="ARBA00023015"/>
    </source>
</evidence>
<dbReference type="Pfam" id="PF00392">
    <property type="entry name" value="GntR"/>
    <property type="match status" value="1"/>
</dbReference>
<dbReference type="PANTHER" id="PTHR43537:SF5">
    <property type="entry name" value="UXU OPERON TRANSCRIPTIONAL REGULATOR"/>
    <property type="match status" value="1"/>
</dbReference>
<dbReference type="Proteomes" id="UP000004754">
    <property type="component" value="Unassembled WGS sequence"/>
</dbReference>
<dbReference type="GO" id="GO:0003700">
    <property type="term" value="F:DNA-binding transcription factor activity"/>
    <property type="evidence" value="ECO:0007669"/>
    <property type="project" value="InterPro"/>
</dbReference>
<feature type="domain" description="HTH gntR-type" evidence="4">
    <location>
        <begin position="9"/>
        <end position="77"/>
    </location>
</feature>
<keyword evidence="6" id="KW-1185">Reference proteome</keyword>
<comment type="caution">
    <text evidence="5">The sequence shown here is derived from an EMBL/GenBank/DDBJ whole genome shotgun (WGS) entry which is preliminary data.</text>
</comment>
<dbReference type="InterPro" id="IPR036390">
    <property type="entry name" value="WH_DNA-bd_sf"/>
</dbReference>
<dbReference type="STRING" id="887929.HMP0721_1533"/>
<organism evidence="5 6">
    <name type="scientific">Pseudoramibacter alactolyticus ATCC 23263</name>
    <dbReference type="NCBI Taxonomy" id="887929"/>
    <lineage>
        <taxon>Bacteria</taxon>
        <taxon>Bacillati</taxon>
        <taxon>Bacillota</taxon>
        <taxon>Clostridia</taxon>
        <taxon>Eubacteriales</taxon>
        <taxon>Eubacteriaceae</taxon>
        <taxon>Pseudoramibacter</taxon>
    </lineage>
</organism>
<gene>
    <name evidence="5" type="ORF">HMP0721_1533</name>
</gene>
<dbReference type="PROSITE" id="PS50949">
    <property type="entry name" value="HTH_GNTR"/>
    <property type="match status" value="1"/>
</dbReference>
<dbReference type="PANTHER" id="PTHR43537">
    <property type="entry name" value="TRANSCRIPTIONAL REGULATOR, GNTR FAMILY"/>
    <property type="match status" value="1"/>
</dbReference>
<keyword evidence="3" id="KW-0804">Transcription</keyword>
<accession>E6MHP8</accession>
<dbReference type="HOGENOM" id="CLU_017584_9_5_9"/>
<keyword evidence="1" id="KW-0805">Transcription regulation</keyword>
<dbReference type="SMART" id="SM00345">
    <property type="entry name" value="HTH_GNTR"/>
    <property type="match status" value="1"/>
</dbReference>
<evidence type="ECO:0000313" key="5">
    <source>
        <dbReference type="EMBL" id="EFV01370.1"/>
    </source>
</evidence>
<dbReference type="SMART" id="SM00895">
    <property type="entry name" value="FCD"/>
    <property type="match status" value="1"/>
</dbReference>
<dbReference type="InterPro" id="IPR011711">
    <property type="entry name" value="GntR_C"/>
</dbReference>
<dbReference type="eggNOG" id="COG2186">
    <property type="taxonomic scope" value="Bacteria"/>
</dbReference>
<evidence type="ECO:0000256" key="2">
    <source>
        <dbReference type="ARBA" id="ARBA00023125"/>
    </source>
</evidence>
<sequence length="244" mass="27017">MTNSKAPQKRVYQIIMDQIMTQLKHHKLHPGDRLPPERKWAEELGVSRGAVREAIRALEMIGLVTIRQGGGTFINADYSLAMTQPMTISFWLGGGTVYNVHHFRQCLEQEAAYLAARHATADDIATLQRLADAMAHEPDSVKSAAIDRRFHDTIAIISGNGLIHDALASVGSLLDDILYESRVAIISEEQGEGVLAFQHSLLVDAIAAGNPDLALKRMKEHMLYVEDFLSDLTDLFTTSTIQLK</sequence>
<proteinExistence type="predicted"/>
<dbReference type="CDD" id="cd07377">
    <property type="entry name" value="WHTH_GntR"/>
    <property type="match status" value="1"/>
</dbReference>
<dbReference type="AlphaFoldDB" id="E6MHP8"/>
<dbReference type="InterPro" id="IPR008920">
    <property type="entry name" value="TF_FadR/GntR_C"/>
</dbReference>
<dbReference type="Pfam" id="PF07729">
    <property type="entry name" value="FCD"/>
    <property type="match status" value="1"/>
</dbReference>
<dbReference type="GO" id="GO:0003677">
    <property type="term" value="F:DNA binding"/>
    <property type="evidence" value="ECO:0007669"/>
    <property type="project" value="UniProtKB-KW"/>
</dbReference>
<dbReference type="OrthoDB" id="1972820at2"/>
<dbReference type="SUPFAM" id="SSF46785">
    <property type="entry name" value="Winged helix' DNA-binding domain"/>
    <property type="match status" value="1"/>
</dbReference>
<reference evidence="5 6" key="1">
    <citation type="submission" date="2010-12" db="EMBL/GenBank/DDBJ databases">
        <authorList>
            <person name="Muzny D."/>
            <person name="Qin X."/>
            <person name="Deng J."/>
            <person name="Jiang H."/>
            <person name="Liu Y."/>
            <person name="Qu J."/>
            <person name="Song X.-Z."/>
            <person name="Zhang L."/>
            <person name="Thornton R."/>
            <person name="Coyle M."/>
            <person name="Francisco L."/>
            <person name="Jackson L."/>
            <person name="Javaid M."/>
            <person name="Korchina V."/>
            <person name="Kovar C."/>
            <person name="Mata R."/>
            <person name="Mathew T."/>
            <person name="Ngo R."/>
            <person name="Nguyen L."/>
            <person name="Nguyen N."/>
            <person name="Okwuonu G."/>
            <person name="Ongeri F."/>
            <person name="Pham C."/>
            <person name="Simmons D."/>
            <person name="Wilczek-Boney K."/>
            <person name="Hale W."/>
            <person name="Jakkamsetti A."/>
            <person name="Pham P."/>
            <person name="Ruth R."/>
            <person name="San Lucas F."/>
            <person name="Warren J."/>
            <person name="Zhang J."/>
            <person name="Zhao Z."/>
            <person name="Zhou C."/>
            <person name="Zhu D."/>
            <person name="Lee S."/>
            <person name="Bess C."/>
            <person name="Blankenburg K."/>
            <person name="Forbes L."/>
            <person name="Fu Q."/>
            <person name="Gubbala S."/>
            <person name="Hirani K."/>
            <person name="Jayaseelan J.C."/>
            <person name="Lara F."/>
            <person name="Munidasa M."/>
            <person name="Palculict T."/>
            <person name="Patil S."/>
            <person name="Pu L.-L."/>
            <person name="Saada N."/>
            <person name="Tang L."/>
            <person name="Weissenberger G."/>
            <person name="Zhu Y."/>
            <person name="Hemphill L."/>
            <person name="Shang Y."/>
            <person name="Youmans B."/>
            <person name="Ayvaz T."/>
            <person name="Ross M."/>
            <person name="Santibanez J."/>
            <person name="Aqrawi P."/>
            <person name="Gross S."/>
            <person name="Joshi V."/>
            <person name="Fowler G."/>
            <person name="Nazareth L."/>
            <person name="Reid J."/>
            <person name="Worley K."/>
            <person name="Petrosino J."/>
            <person name="Highlander S."/>
            <person name="Gibbs R."/>
        </authorList>
    </citation>
    <scope>NUCLEOTIDE SEQUENCE [LARGE SCALE GENOMIC DNA]</scope>
    <source>
        <strain evidence="5 6">ATCC 23263</strain>
    </source>
</reference>
<evidence type="ECO:0000259" key="4">
    <source>
        <dbReference type="PROSITE" id="PS50949"/>
    </source>
</evidence>
<dbReference type="InterPro" id="IPR000524">
    <property type="entry name" value="Tscrpt_reg_HTH_GntR"/>
</dbReference>
<dbReference type="Gene3D" id="1.20.120.530">
    <property type="entry name" value="GntR ligand-binding domain-like"/>
    <property type="match status" value="1"/>
</dbReference>
<dbReference type="Gene3D" id="1.10.10.10">
    <property type="entry name" value="Winged helix-like DNA-binding domain superfamily/Winged helix DNA-binding domain"/>
    <property type="match status" value="1"/>
</dbReference>